<dbReference type="PANTHER" id="PTHR45138:SF9">
    <property type="entry name" value="DIGUANYLATE CYCLASE DGCM-RELATED"/>
    <property type="match status" value="1"/>
</dbReference>
<dbReference type="AlphaFoldDB" id="A0AB39H979"/>
<gene>
    <name evidence="7" type="ORF">AB0763_07105</name>
</gene>
<dbReference type="InterPro" id="IPR000160">
    <property type="entry name" value="GGDEF_dom"/>
</dbReference>
<keyword evidence="5" id="KW-0812">Transmembrane</keyword>
<reference evidence="7" key="1">
    <citation type="submission" date="2024-07" db="EMBL/GenBank/DDBJ databases">
        <title>Genome Analysis of a Potential Novel Vibrio Species Secreting pH- and Thermo-stable Alginate Lyase and its Application in Producing Alginate Oligosaccharides.</title>
        <authorList>
            <person name="Huang H."/>
            <person name="Bao K."/>
        </authorList>
    </citation>
    <scope>NUCLEOTIDE SEQUENCE</scope>
    <source>
        <strain evidence="7">HB236076</strain>
    </source>
</reference>
<protein>
    <recommendedName>
        <fullName evidence="2">diguanylate cyclase</fullName>
        <ecNumber evidence="2">2.7.7.65</ecNumber>
    </recommendedName>
</protein>
<feature type="coiled-coil region" evidence="4">
    <location>
        <begin position="153"/>
        <end position="187"/>
    </location>
</feature>
<keyword evidence="5" id="KW-1133">Transmembrane helix</keyword>
<comment type="catalytic activity">
    <reaction evidence="3">
        <text>2 GTP = 3',3'-c-di-GMP + 2 diphosphate</text>
        <dbReference type="Rhea" id="RHEA:24898"/>
        <dbReference type="ChEBI" id="CHEBI:33019"/>
        <dbReference type="ChEBI" id="CHEBI:37565"/>
        <dbReference type="ChEBI" id="CHEBI:58805"/>
        <dbReference type="EC" id="2.7.7.65"/>
    </reaction>
</comment>
<dbReference type="GO" id="GO:0052621">
    <property type="term" value="F:diguanylate cyclase activity"/>
    <property type="evidence" value="ECO:0007669"/>
    <property type="project" value="UniProtKB-EC"/>
</dbReference>
<keyword evidence="5" id="KW-0472">Membrane</keyword>
<dbReference type="EC" id="2.7.7.65" evidence="2"/>
<sequence length="456" mass="52465">MSMIIRQWFNASINRKISGLFILLLSFLFVVILYSMVRLNTIDKEIRQISTLDIPISHLVTQVEMIQLRQHLLFEKHQLSDAHLDDQTKQALWQKHQIKLLLQQAIGMIRQKLAEEKVTIDAKLHRNVMRELSEYQRKSLQFEDLLIDTIKSRQPSEARLIELEQRAQRLDQEAKRLLNAIQQFTQDAALNTFKQEHQFIWVNGLLGIAAFLSGLYLTFSVIALIKTRIGRLKWKVGHLYQAIDKNKVISSESHDPLGLDDKLECNDDLAELERDLRTLMHRLSVEITSRKAIETQLIQLATLDKLTQIYNRHQWDEHLKQQVSAAQRGQPLSLIILDIDHFKAINDQHGHQVGDQCLIKLASILKQQLRGEEHVYRIGGEEFSVIVPGCEQAKAQVLAERLRASVEAMSFSPAVTISVGLGQYQNGESLENWISRVDRALYQAKHSGRNQTCCAL</sequence>
<dbReference type="RefSeq" id="WP_306100055.1">
    <property type="nucleotide sequence ID" value="NZ_CP162601.1"/>
</dbReference>
<keyword evidence="4" id="KW-0175">Coiled coil</keyword>
<accession>A0AB39H979</accession>
<feature type="transmembrane region" description="Helical" evidence="5">
    <location>
        <begin position="200"/>
        <end position="225"/>
    </location>
</feature>
<evidence type="ECO:0000256" key="5">
    <source>
        <dbReference type="SAM" id="Phobius"/>
    </source>
</evidence>
<dbReference type="PANTHER" id="PTHR45138">
    <property type="entry name" value="REGULATORY COMPONENTS OF SENSORY TRANSDUCTION SYSTEM"/>
    <property type="match status" value="1"/>
</dbReference>
<dbReference type="EMBL" id="CP162601">
    <property type="protein sequence ID" value="XDK24007.1"/>
    <property type="molecule type" value="Genomic_DNA"/>
</dbReference>
<evidence type="ECO:0000256" key="2">
    <source>
        <dbReference type="ARBA" id="ARBA00012528"/>
    </source>
</evidence>
<dbReference type="InterPro" id="IPR043128">
    <property type="entry name" value="Rev_trsase/Diguanyl_cyclase"/>
</dbReference>
<dbReference type="PROSITE" id="PS50887">
    <property type="entry name" value="GGDEF"/>
    <property type="match status" value="1"/>
</dbReference>
<proteinExistence type="predicted"/>
<evidence type="ECO:0000313" key="7">
    <source>
        <dbReference type="EMBL" id="XDK24007.1"/>
    </source>
</evidence>
<evidence type="ECO:0000256" key="1">
    <source>
        <dbReference type="ARBA" id="ARBA00001946"/>
    </source>
</evidence>
<feature type="transmembrane region" description="Helical" evidence="5">
    <location>
        <begin position="20"/>
        <end position="37"/>
    </location>
</feature>
<dbReference type="FunFam" id="3.30.70.270:FF:000001">
    <property type="entry name" value="Diguanylate cyclase domain protein"/>
    <property type="match status" value="1"/>
</dbReference>
<dbReference type="Pfam" id="PF00990">
    <property type="entry name" value="GGDEF"/>
    <property type="match status" value="1"/>
</dbReference>
<dbReference type="KEGG" id="vih:AB0763_07105"/>
<comment type="cofactor">
    <cofactor evidence="1">
        <name>Mg(2+)</name>
        <dbReference type="ChEBI" id="CHEBI:18420"/>
    </cofactor>
</comment>
<dbReference type="CDD" id="cd01949">
    <property type="entry name" value="GGDEF"/>
    <property type="match status" value="1"/>
</dbReference>
<evidence type="ECO:0000259" key="6">
    <source>
        <dbReference type="PROSITE" id="PS50887"/>
    </source>
</evidence>
<organism evidence="7">
    <name type="scientific">Vibrio sp. HB236076</name>
    <dbReference type="NCBI Taxonomy" id="3232307"/>
    <lineage>
        <taxon>Bacteria</taxon>
        <taxon>Pseudomonadati</taxon>
        <taxon>Pseudomonadota</taxon>
        <taxon>Gammaproteobacteria</taxon>
        <taxon>Vibrionales</taxon>
        <taxon>Vibrionaceae</taxon>
        <taxon>Vibrio</taxon>
    </lineage>
</organism>
<feature type="domain" description="GGDEF" evidence="6">
    <location>
        <begin position="330"/>
        <end position="456"/>
    </location>
</feature>
<dbReference type="InterPro" id="IPR050469">
    <property type="entry name" value="Diguanylate_Cyclase"/>
</dbReference>
<dbReference type="SUPFAM" id="SSF55073">
    <property type="entry name" value="Nucleotide cyclase"/>
    <property type="match status" value="1"/>
</dbReference>
<evidence type="ECO:0000256" key="4">
    <source>
        <dbReference type="SAM" id="Coils"/>
    </source>
</evidence>
<name>A0AB39H979_9VIBR</name>
<dbReference type="InterPro" id="IPR029787">
    <property type="entry name" value="Nucleotide_cyclase"/>
</dbReference>
<dbReference type="SMART" id="SM00267">
    <property type="entry name" value="GGDEF"/>
    <property type="match status" value="1"/>
</dbReference>
<dbReference type="Gene3D" id="3.30.70.270">
    <property type="match status" value="1"/>
</dbReference>
<dbReference type="NCBIfam" id="TIGR00254">
    <property type="entry name" value="GGDEF"/>
    <property type="match status" value="1"/>
</dbReference>
<evidence type="ECO:0000256" key="3">
    <source>
        <dbReference type="ARBA" id="ARBA00034247"/>
    </source>
</evidence>